<name>A0A0G1MNZ5_9BACT</name>
<keyword evidence="1" id="KW-0472">Membrane</keyword>
<keyword evidence="1" id="KW-1133">Transmembrane helix</keyword>
<feature type="transmembrane region" description="Helical" evidence="1">
    <location>
        <begin position="107"/>
        <end position="123"/>
    </location>
</feature>
<keyword evidence="1" id="KW-0812">Transmembrane</keyword>
<feature type="transmembrane region" description="Helical" evidence="1">
    <location>
        <begin position="82"/>
        <end position="100"/>
    </location>
</feature>
<evidence type="ECO:0000313" key="3">
    <source>
        <dbReference type="Proteomes" id="UP000034329"/>
    </source>
</evidence>
<organism evidence="2 3">
    <name type="scientific">Candidatus Woesebacteria bacterium GW2011_GWB1_45_5</name>
    <dbReference type="NCBI Taxonomy" id="1618581"/>
    <lineage>
        <taxon>Bacteria</taxon>
        <taxon>Candidatus Woeseibacteriota</taxon>
    </lineage>
</organism>
<proteinExistence type="predicted"/>
<feature type="non-terminal residue" evidence="2">
    <location>
        <position position="1"/>
    </location>
</feature>
<feature type="transmembrane region" description="Helical" evidence="1">
    <location>
        <begin position="20"/>
        <end position="41"/>
    </location>
</feature>
<dbReference type="Proteomes" id="UP000034329">
    <property type="component" value="Unassembled WGS sequence"/>
</dbReference>
<accession>A0A0G1MNZ5</accession>
<protein>
    <submittedName>
        <fullName evidence="2">Uncharacterized protein</fullName>
    </submittedName>
</protein>
<reference evidence="2 3" key="1">
    <citation type="journal article" date="2015" name="Nature">
        <title>rRNA introns, odd ribosomes, and small enigmatic genomes across a large radiation of phyla.</title>
        <authorList>
            <person name="Brown C.T."/>
            <person name="Hug L.A."/>
            <person name="Thomas B.C."/>
            <person name="Sharon I."/>
            <person name="Castelle C.J."/>
            <person name="Singh A."/>
            <person name="Wilkins M.J."/>
            <person name="Williams K.H."/>
            <person name="Banfield J.F."/>
        </authorList>
    </citation>
    <scope>NUCLEOTIDE SEQUENCE [LARGE SCALE GENOMIC DNA]</scope>
</reference>
<gene>
    <name evidence="2" type="ORF">UX13_C0021G0001</name>
</gene>
<dbReference type="AlphaFoldDB" id="A0A0G1MNZ5"/>
<evidence type="ECO:0000256" key="1">
    <source>
        <dbReference type="SAM" id="Phobius"/>
    </source>
</evidence>
<comment type="caution">
    <text evidence="2">The sequence shown here is derived from an EMBL/GenBank/DDBJ whole genome shotgun (WGS) entry which is preliminary data.</text>
</comment>
<sequence length="227" mass="25778">VCLALVLIALSFGEKMKWKLALYPAAAAALSLLTFAGYGAYFGWETFVNVLKANSNRFFGASSEIFYTVISNAKITRNYTDGWITASIFAFFITAFRGWAKDKNIRFMVIAFFSYLFIFLFFGSESYGFYRFPFYPFFIISFAYPQNRGSCRIPAVCAVFQSRRFGFSPGLCFFFHPKQKDLAFDSESVYAIDIRTDGLLGSARNLFREHRQMVLGNITSIRKGTGA</sequence>
<dbReference type="EMBL" id="LCLA01000021">
    <property type="protein sequence ID" value="KKU10071.1"/>
    <property type="molecule type" value="Genomic_DNA"/>
</dbReference>
<evidence type="ECO:0000313" key="2">
    <source>
        <dbReference type="EMBL" id="KKU10071.1"/>
    </source>
</evidence>